<protein>
    <submittedName>
        <fullName evidence="9">Zinc finger protein</fullName>
    </submittedName>
</protein>
<dbReference type="GO" id="GO:0008270">
    <property type="term" value="F:zinc ion binding"/>
    <property type="evidence" value="ECO:0007669"/>
    <property type="project" value="UniProtKB-KW"/>
</dbReference>
<accession>A0A061RFE4</accession>
<dbReference type="PROSITE" id="PS00028">
    <property type="entry name" value="ZINC_FINGER_C2H2_1"/>
    <property type="match status" value="1"/>
</dbReference>
<evidence type="ECO:0000256" key="5">
    <source>
        <dbReference type="ARBA" id="ARBA00023242"/>
    </source>
</evidence>
<name>A0A061RFE4_9CHLO</name>
<evidence type="ECO:0000259" key="8">
    <source>
        <dbReference type="PROSITE" id="PS50157"/>
    </source>
</evidence>
<dbReference type="GO" id="GO:0005634">
    <property type="term" value="C:nucleus"/>
    <property type="evidence" value="ECO:0007669"/>
    <property type="project" value="UniProtKB-SubCell"/>
</dbReference>
<dbReference type="AlphaFoldDB" id="A0A061RFE4"/>
<dbReference type="Gene3D" id="3.30.160.60">
    <property type="entry name" value="Classic Zinc Finger"/>
    <property type="match status" value="1"/>
</dbReference>
<evidence type="ECO:0000256" key="3">
    <source>
        <dbReference type="ARBA" id="ARBA00022771"/>
    </source>
</evidence>
<feature type="compositionally biased region" description="Pro residues" evidence="7">
    <location>
        <begin position="209"/>
        <end position="239"/>
    </location>
</feature>
<evidence type="ECO:0000256" key="2">
    <source>
        <dbReference type="ARBA" id="ARBA00022723"/>
    </source>
</evidence>
<reference evidence="9" key="1">
    <citation type="submission" date="2014-05" db="EMBL/GenBank/DDBJ databases">
        <title>The transcriptome of the halophilic microalga Tetraselmis sp. GSL018 isolated from the Great Salt Lake, Utah.</title>
        <authorList>
            <person name="Jinkerson R.E."/>
            <person name="D'Adamo S."/>
            <person name="Posewitz M.C."/>
        </authorList>
    </citation>
    <scope>NUCLEOTIDE SEQUENCE</scope>
    <source>
        <strain evidence="9">GSL018</strain>
    </source>
</reference>
<keyword evidence="4" id="KW-0862">Zinc</keyword>
<feature type="domain" description="C2H2-type" evidence="8">
    <location>
        <begin position="40"/>
        <end position="68"/>
    </location>
</feature>
<proteinExistence type="predicted"/>
<dbReference type="PANTHER" id="PTHR23215">
    <property type="entry name" value="ZINC FINGER PROTEIN 207"/>
    <property type="match status" value="1"/>
</dbReference>
<keyword evidence="2" id="KW-0479">Metal-binding</keyword>
<feature type="compositionally biased region" description="Low complexity" evidence="7">
    <location>
        <begin position="242"/>
        <end position="274"/>
    </location>
</feature>
<sequence>MGRNKKKRRDQEEIKIYCFYCDRQFKDEEILIDHQRAKHYKCEVCNKKLSTAQGLATHCFQVHRVEIKAVPNARENRSSMDYEIYGMAGVEEALRDLGELPDEPEPKEAKLGETAPAAPMGGMVPPPMASMAPPYGVPPYPGAPPMAPPSIPPPQSYGQPPFPYAPPPQPGYGYPPAPMHPYGQAPAWPPHPGAGAPPPMSGAYGHVPAPQPFPNMGAPPPSSHPLAAPPPMSAPPRGPLFPVAAGSAAPAAPPAVSASQQQQQQQHGRPQSQADANGASDGLVWNDADHSMEERRASLPKYGSVAAAAAAGG</sequence>
<dbReference type="InterPro" id="IPR036236">
    <property type="entry name" value="Znf_C2H2_sf"/>
</dbReference>
<dbReference type="PROSITE" id="PS50157">
    <property type="entry name" value="ZINC_FINGER_C2H2_2"/>
    <property type="match status" value="2"/>
</dbReference>
<dbReference type="SMART" id="SM00355">
    <property type="entry name" value="ZnF_C2H2"/>
    <property type="match status" value="2"/>
</dbReference>
<evidence type="ECO:0000313" key="9">
    <source>
        <dbReference type="EMBL" id="JAC69231.1"/>
    </source>
</evidence>
<keyword evidence="3 6" id="KW-0863">Zinc-finger</keyword>
<dbReference type="EMBL" id="GBEZ01017075">
    <property type="protein sequence ID" value="JAC69231.1"/>
    <property type="molecule type" value="Transcribed_RNA"/>
</dbReference>
<dbReference type="SUPFAM" id="SSF57667">
    <property type="entry name" value="beta-beta-alpha zinc fingers"/>
    <property type="match status" value="1"/>
</dbReference>
<gene>
    <name evidence="9" type="ORF">TSPGSL018_6861</name>
</gene>
<feature type="region of interest" description="Disordered" evidence="7">
    <location>
        <begin position="199"/>
        <end position="313"/>
    </location>
</feature>
<feature type="region of interest" description="Disordered" evidence="7">
    <location>
        <begin position="146"/>
        <end position="169"/>
    </location>
</feature>
<dbReference type="PANTHER" id="PTHR23215:SF0">
    <property type="entry name" value="BUB3-INTERACTING AND GLEBS MOTIF-CONTAINING PROTEIN ZNF207"/>
    <property type="match status" value="1"/>
</dbReference>
<feature type="domain" description="C2H2-type" evidence="8">
    <location>
        <begin position="16"/>
        <end position="39"/>
    </location>
</feature>
<comment type="subcellular location">
    <subcellularLocation>
        <location evidence="1">Nucleus</location>
    </subcellularLocation>
</comment>
<organism evidence="9">
    <name type="scientific">Tetraselmis sp. GSL018</name>
    <dbReference type="NCBI Taxonomy" id="582737"/>
    <lineage>
        <taxon>Eukaryota</taxon>
        <taxon>Viridiplantae</taxon>
        <taxon>Chlorophyta</taxon>
        <taxon>core chlorophytes</taxon>
        <taxon>Chlorodendrophyceae</taxon>
        <taxon>Chlorodendrales</taxon>
        <taxon>Chlorodendraceae</taxon>
        <taxon>Tetraselmis</taxon>
    </lineage>
</organism>
<evidence type="ECO:0000256" key="4">
    <source>
        <dbReference type="ARBA" id="ARBA00022833"/>
    </source>
</evidence>
<dbReference type="InterPro" id="IPR013087">
    <property type="entry name" value="Znf_C2H2_type"/>
</dbReference>
<dbReference type="CDD" id="cd20908">
    <property type="entry name" value="SUF4-like"/>
    <property type="match status" value="1"/>
</dbReference>
<evidence type="ECO:0000256" key="1">
    <source>
        <dbReference type="ARBA" id="ARBA00004123"/>
    </source>
</evidence>
<feature type="compositionally biased region" description="Basic and acidic residues" evidence="7">
    <location>
        <begin position="287"/>
        <end position="297"/>
    </location>
</feature>
<evidence type="ECO:0000256" key="6">
    <source>
        <dbReference type="PROSITE-ProRule" id="PRU00042"/>
    </source>
</evidence>
<evidence type="ECO:0000256" key="7">
    <source>
        <dbReference type="SAM" id="MobiDB-lite"/>
    </source>
</evidence>
<keyword evidence="5" id="KW-0539">Nucleus</keyword>